<keyword evidence="6" id="KW-0963">Cytoplasm</keyword>
<dbReference type="SUPFAM" id="SSF48652">
    <property type="entry name" value="Tetraspanin"/>
    <property type="match status" value="1"/>
</dbReference>
<evidence type="ECO:0000256" key="3">
    <source>
        <dbReference type="ARBA" id="ARBA00004651"/>
    </source>
</evidence>
<sequence>MNRIIQWQLDSTLAVDEKFMLFGGLMIAIGLYAFIDKWQATGLIKLDTIYDLMLNISLLIALLGGVVFIVSFAGCVGALRENTCLLKFYSLCLLILFLVEMGGAVCGFVFPRSLNGLLELSFTERVVHAYRDDPDLQNFIDFAQSDFHCCGLTSDGYMDWSKNEYFNCSSPSVERCGVPFSCCINATDISSGLVNIMCGYGVQNSPVAEASKRVWTSGCIEIVRLWAERNLYMIASAALGGALSQLFVIYLAKTLEGQIELQKASVPGRVEASLAVAPPAFGHRYPASLGPYGPHTIVNHRQASVISDKAINTRQVKLPVKFVFILCYVYR</sequence>
<keyword evidence="8" id="KW-0965">Cell junction</keyword>
<keyword evidence="11" id="KW-1015">Disulfide bond</keyword>
<keyword evidence="7 14" id="KW-0812">Transmembrane</keyword>
<dbReference type="GO" id="GO:0005886">
    <property type="term" value="C:plasma membrane"/>
    <property type="evidence" value="ECO:0007669"/>
    <property type="project" value="UniProtKB-SubCell"/>
</dbReference>
<dbReference type="GO" id="GO:0005912">
    <property type="term" value="C:adherens junction"/>
    <property type="evidence" value="ECO:0007669"/>
    <property type="project" value="UniProtKB-SubCell"/>
</dbReference>
<dbReference type="PRINTS" id="PR00259">
    <property type="entry name" value="TMFOUR"/>
</dbReference>
<dbReference type="Pfam" id="PF00335">
    <property type="entry name" value="Tetraspanin"/>
    <property type="match status" value="1"/>
</dbReference>
<feature type="transmembrane region" description="Helical" evidence="14">
    <location>
        <begin position="19"/>
        <end position="35"/>
    </location>
</feature>
<evidence type="ECO:0000256" key="4">
    <source>
        <dbReference type="ARBA" id="ARBA00006840"/>
    </source>
</evidence>
<evidence type="ECO:0000256" key="11">
    <source>
        <dbReference type="ARBA" id="ARBA00023157"/>
    </source>
</evidence>
<accession>A0A194QP02</accession>
<evidence type="ECO:0000256" key="7">
    <source>
        <dbReference type="ARBA" id="ARBA00022692"/>
    </source>
</evidence>
<evidence type="ECO:0000256" key="14">
    <source>
        <dbReference type="SAM" id="Phobius"/>
    </source>
</evidence>
<organism evidence="15 16">
    <name type="scientific">Papilio xuthus</name>
    <name type="common">Asian swallowtail butterfly</name>
    <dbReference type="NCBI Taxonomy" id="66420"/>
    <lineage>
        <taxon>Eukaryota</taxon>
        <taxon>Metazoa</taxon>
        <taxon>Ecdysozoa</taxon>
        <taxon>Arthropoda</taxon>
        <taxon>Hexapoda</taxon>
        <taxon>Insecta</taxon>
        <taxon>Pterygota</taxon>
        <taxon>Neoptera</taxon>
        <taxon>Endopterygota</taxon>
        <taxon>Lepidoptera</taxon>
        <taxon>Glossata</taxon>
        <taxon>Ditrysia</taxon>
        <taxon>Papilionoidea</taxon>
        <taxon>Papilionidae</taxon>
        <taxon>Papilioninae</taxon>
        <taxon>Papilio</taxon>
    </lineage>
</organism>
<keyword evidence="10 14" id="KW-0472">Membrane</keyword>
<reference evidence="15 16" key="1">
    <citation type="journal article" date="2015" name="Nat. Commun.">
        <title>Outbred genome sequencing and CRISPR/Cas9 gene editing in butterflies.</title>
        <authorList>
            <person name="Li X."/>
            <person name="Fan D."/>
            <person name="Zhang W."/>
            <person name="Liu G."/>
            <person name="Zhang L."/>
            <person name="Zhao L."/>
            <person name="Fang X."/>
            <person name="Chen L."/>
            <person name="Dong Y."/>
            <person name="Chen Y."/>
            <person name="Ding Y."/>
            <person name="Zhao R."/>
            <person name="Feng M."/>
            <person name="Zhu Y."/>
            <person name="Feng Y."/>
            <person name="Jiang X."/>
            <person name="Zhu D."/>
            <person name="Xiang H."/>
            <person name="Feng X."/>
            <person name="Li S."/>
            <person name="Wang J."/>
            <person name="Zhang G."/>
            <person name="Kronforst M.R."/>
            <person name="Wang W."/>
        </authorList>
    </citation>
    <scope>NUCLEOTIDE SEQUENCE [LARGE SCALE GENOMIC DNA]</scope>
    <source>
        <strain evidence="15">Ya'a_city_454_Px</strain>
        <tissue evidence="15">Whole body</tissue>
    </source>
</reference>
<evidence type="ECO:0000256" key="6">
    <source>
        <dbReference type="ARBA" id="ARBA00022490"/>
    </source>
</evidence>
<dbReference type="GO" id="GO:0051604">
    <property type="term" value="P:protein maturation"/>
    <property type="evidence" value="ECO:0007669"/>
    <property type="project" value="UniProtKB-ARBA"/>
</dbReference>
<dbReference type="GO" id="GO:0072659">
    <property type="term" value="P:protein localization to plasma membrane"/>
    <property type="evidence" value="ECO:0007669"/>
    <property type="project" value="UniProtKB-ARBA"/>
</dbReference>
<feature type="transmembrane region" description="Helical" evidence="14">
    <location>
        <begin position="56"/>
        <end position="79"/>
    </location>
</feature>
<dbReference type="InterPro" id="IPR008952">
    <property type="entry name" value="Tetraspanin_EC2_sf"/>
</dbReference>
<dbReference type="STRING" id="66420.A0A194QP02"/>
<evidence type="ECO:0000256" key="10">
    <source>
        <dbReference type="ARBA" id="ARBA00023136"/>
    </source>
</evidence>
<dbReference type="InterPro" id="IPR018499">
    <property type="entry name" value="Tetraspanin/Peripherin"/>
</dbReference>
<dbReference type="PROSITE" id="PS00421">
    <property type="entry name" value="TM4_1"/>
    <property type="match status" value="1"/>
</dbReference>
<evidence type="ECO:0000256" key="1">
    <source>
        <dbReference type="ARBA" id="ARBA00004496"/>
    </source>
</evidence>
<evidence type="ECO:0000256" key="9">
    <source>
        <dbReference type="ARBA" id="ARBA00022989"/>
    </source>
</evidence>
<dbReference type="GO" id="GO:0065003">
    <property type="term" value="P:protein-containing complex assembly"/>
    <property type="evidence" value="ECO:0007669"/>
    <property type="project" value="UniProtKB-ARBA"/>
</dbReference>
<dbReference type="Gene3D" id="1.10.1450.10">
    <property type="entry name" value="Tetraspanin"/>
    <property type="match status" value="1"/>
</dbReference>
<dbReference type="GO" id="GO:0046930">
    <property type="term" value="C:pore complex"/>
    <property type="evidence" value="ECO:0007669"/>
    <property type="project" value="UniProtKB-ARBA"/>
</dbReference>
<dbReference type="GO" id="GO:0005737">
    <property type="term" value="C:cytoplasm"/>
    <property type="evidence" value="ECO:0007669"/>
    <property type="project" value="UniProtKB-SubCell"/>
</dbReference>
<dbReference type="PANTHER" id="PTHR19282:SF489">
    <property type="entry name" value="TETRASPANIN-RELATED"/>
    <property type="match status" value="1"/>
</dbReference>
<dbReference type="AlphaFoldDB" id="A0A194QP02"/>
<dbReference type="PANTHER" id="PTHR19282">
    <property type="entry name" value="TETRASPANIN"/>
    <property type="match status" value="1"/>
</dbReference>
<name>A0A194QP02_PAPXU</name>
<comment type="subcellular location">
    <subcellularLocation>
        <location evidence="2">Cell junction</location>
        <location evidence="2">Adherens junction</location>
    </subcellularLocation>
    <subcellularLocation>
        <location evidence="3">Cell membrane</location>
        <topology evidence="3">Multi-pass membrane protein</topology>
    </subcellularLocation>
    <subcellularLocation>
        <location evidence="1">Cytoplasm</location>
    </subcellularLocation>
</comment>
<evidence type="ECO:0000256" key="13">
    <source>
        <dbReference type="ARBA" id="ARBA00040369"/>
    </source>
</evidence>
<keyword evidence="16" id="KW-1185">Reference proteome</keyword>
<proteinExistence type="inferred from homology"/>
<evidence type="ECO:0000256" key="2">
    <source>
        <dbReference type="ARBA" id="ARBA00004536"/>
    </source>
</evidence>
<dbReference type="FunFam" id="1.10.1450.10:FF:000007">
    <property type="entry name" value="Tetraspanin"/>
    <property type="match status" value="1"/>
</dbReference>
<evidence type="ECO:0000313" key="15">
    <source>
        <dbReference type="EMBL" id="KPJ05211.1"/>
    </source>
</evidence>
<evidence type="ECO:0000256" key="12">
    <source>
        <dbReference type="ARBA" id="ARBA00023180"/>
    </source>
</evidence>
<dbReference type="EMBL" id="KQ458761">
    <property type="protein sequence ID" value="KPJ05211.1"/>
    <property type="molecule type" value="Genomic_DNA"/>
</dbReference>
<keyword evidence="5" id="KW-1003">Cell membrane</keyword>
<comment type="similarity">
    <text evidence="4">Belongs to the tetraspanin (TM4SF) family.</text>
</comment>
<gene>
    <name evidence="15" type="ORF">RR46_04048</name>
</gene>
<dbReference type="CDD" id="cd03158">
    <property type="entry name" value="penumbra_like_LEL"/>
    <property type="match status" value="1"/>
</dbReference>
<dbReference type="InterPro" id="IPR018503">
    <property type="entry name" value="Tetraspanin_CS"/>
</dbReference>
<protein>
    <recommendedName>
        <fullName evidence="13">Tetraspanin-33</fullName>
    </recommendedName>
</protein>
<evidence type="ECO:0000313" key="16">
    <source>
        <dbReference type="Proteomes" id="UP000053268"/>
    </source>
</evidence>
<keyword evidence="9 14" id="KW-1133">Transmembrane helix</keyword>
<dbReference type="GO" id="GO:0019899">
    <property type="term" value="F:enzyme binding"/>
    <property type="evidence" value="ECO:0007669"/>
    <property type="project" value="UniProtKB-ARBA"/>
</dbReference>
<evidence type="ECO:0000256" key="5">
    <source>
        <dbReference type="ARBA" id="ARBA00022475"/>
    </source>
</evidence>
<dbReference type="Proteomes" id="UP000053268">
    <property type="component" value="Unassembled WGS sequence"/>
</dbReference>
<evidence type="ECO:0000256" key="8">
    <source>
        <dbReference type="ARBA" id="ARBA00022949"/>
    </source>
</evidence>
<feature type="transmembrane region" description="Helical" evidence="14">
    <location>
        <begin position="85"/>
        <end position="110"/>
    </location>
</feature>
<keyword evidence="12" id="KW-0325">Glycoprotein</keyword>